<dbReference type="PANTHER" id="PTHR43200:SF6">
    <property type="entry name" value="3'(2'),5'-BISPHOSPHATE NUCLEOTIDASE"/>
    <property type="match status" value="1"/>
</dbReference>
<evidence type="ECO:0000256" key="7">
    <source>
        <dbReference type="ARBA" id="ARBA00022801"/>
    </source>
</evidence>
<comment type="catalytic activity">
    <reaction evidence="10">
        <text>L-histidinol phosphate + H2O = L-histidinol + phosphate</text>
        <dbReference type="Rhea" id="RHEA:14465"/>
        <dbReference type="ChEBI" id="CHEBI:15377"/>
        <dbReference type="ChEBI" id="CHEBI:43474"/>
        <dbReference type="ChEBI" id="CHEBI:57699"/>
        <dbReference type="ChEBI" id="CHEBI:57980"/>
        <dbReference type="EC" id="3.1.3.15"/>
    </reaction>
</comment>
<accession>A0ABX0V865</accession>
<keyword evidence="13" id="KW-1185">Reference proteome</keyword>
<dbReference type="InterPro" id="IPR020583">
    <property type="entry name" value="Inositol_monoP_metal-BS"/>
</dbReference>
<dbReference type="InterPro" id="IPR000760">
    <property type="entry name" value="Inositol_monophosphatase-like"/>
</dbReference>
<keyword evidence="7 12" id="KW-0378">Hydrolase</keyword>
<keyword evidence="5" id="KW-0028">Amino-acid biosynthesis</keyword>
<dbReference type="CDD" id="cd01641">
    <property type="entry name" value="Bacterial_IMPase_like_1"/>
    <property type="match status" value="1"/>
</dbReference>
<evidence type="ECO:0000256" key="5">
    <source>
        <dbReference type="ARBA" id="ARBA00022605"/>
    </source>
</evidence>
<evidence type="ECO:0000256" key="9">
    <source>
        <dbReference type="ARBA" id="ARBA00023102"/>
    </source>
</evidence>
<sequence>MQRHASGDFRRIAAFAEELTALAAPIALRYFRQKLLVESKADASPVTIADREIELAVRHKIRERFPDHGLFGEEHGLDKAEAERMWVIDPIDGTKSFISGMPTFGTLIAYLESGTPKVGVIDHPVLRERWVGQAGEVTRYNGQPCATSGKTKLSDAILYATTPDIFTGRDRDCFEALSKRVALRRFGGDCYAYALLASGHVDVVAEVDLQPYDYLSLVPVIEGAGGVITDWSGKALGLNSDGRVVAAATPALHAEVLAALKG</sequence>
<evidence type="ECO:0000256" key="10">
    <source>
        <dbReference type="ARBA" id="ARBA00049158"/>
    </source>
</evidence>
<evidence type="ECO:0000256" key="8">
    <source>
        <dbReference type="ARBA" id="ARBA00022842"/>
    </source>
</evidence>
<evidence type="ECO:0000256" key="1">
    <source>
        <dbReference type="ARBA" id="ARBA00001946"/>
    </source>
</evidence>
<evidence type="ECO:0000313" key="13">
    <source>
        <dbReference type="Proteomes" id="UP000707352"/>
    </source>
</evidence>
<gene>
    <name evidence="12" type="primary">hisN</name>
    <name evidence="12" type="ORF">HB375_05370</name>
</gene>
<comment type="similarity">
    <text evidence="3">Belongs to the inositol monophosphatase superfamily.</text>
</comment>
<keyword evidence="8" id="KW-0460">Magnesium</keyword>
<evidence type="ECO:0000256" key="3">
    <source>
        <dbReference type="ARBA" id="ARBA00009759"/>
    </source>
</evidence>
<dbReference type="PANTHER" id="PTHR43200">
    <property type="entry name" value="PHOSPHATASE"/>
    <property type="match status" value="1"/>
</dbReference>
<protein>
    <recommendedName>
        <fullName evidence="4 11">Histidinol-phosphatase</fullName>
        <ecNumber evidence="4 11">3.1.3.15</ecNumber>
    </recommendedName>
</protein>
<dbReference type="NCBIfam" id="TIGR02067">
    <property type="entry name" value="his_9_HisN"/>
    <property type="match status" value="1"/>
</dbReference>
<dbReference type="EC" id="3.1.3.15" evidence="4 11"/>
<dbReference type="InterPro" id="IPR011809">
    <property type="entry name" value="His_9_proposed"/>
</dbReference>
<evidence type="ECO:0000256" key="4">
    <source>
        <dbReference type="ARBA" id="ARBA00013085"/>
    </source>
</evidence>
<dbReference type="PROSITE" id="PS00629">
    <property type="entry name" value="IMP_1"/>
    <property type="match status" value="1"/>
</dbReference>
<keyword evidence="6" id="KW-0479">Metal-binding</keyword>
<dbReference type="PRINTS" id="PR00377">
    <property type="entry name" value="IMPHPHTASES"/>
</dbReference>
<dbReference type="SUPFAM" id="SSF56655">
    <property type="entry name" value="Carbohydrate phosphatase"/>
    <property type="match status" value="1"/>
</dbReference>
<dbReference type="Gene3D" id="3.40.190.80">
    <property type="match status" value="1"/>
</dbReference>
<dbReference type="InterPro" id="IPR051090">
    <property type="entry name" value="Inositol_monoP_superfamily"/>
</dbReference>
<dbReference type="Gene3D" id="3.30.540.10">
    <property type="entry name" value="Fructose-1,6-Bisphosphatase, subunit A, domain 1"/>
    <property type="match status" value="1"/>
</dbReference>
<dbReference type="Proteomes" id="UP000707352">
    <property type="component" value="Unassembled WGS sequence"/>
</dbReference>
<comment type="caution">
    <text evidence="12">The sequence shown here is derived from an EMBL/GenBank/DDBJ whole genome shotgun (WGS) entry which is preliminary data.</text>
</comment>
<evidence type="ECO:0000256" key="6">
    <source>
        <dbReference type="ARBA" id="ARBA00022723"/>
    </source>
</evidence>
<comment type="pathway">
    <text evidence="2">Amino-acid biosynthesis; L-histidine biosynthesis; L-histidine from 5-phospho-alpha-D-ribose 1-diphosphate: step 8/9.</text>
</comment>
<dbReference type="RefSeq" id="WP_167671953.1">
    <property type="nucleotide sequence ID" value="NZ_JAATJS010000002.1"/>
</dbReference>
<evidence type="ECO:0000313" key="12">
    <source>
        <dbReference type="EMBL" id="NIX76043.1"/>
    </source>
</evidence>
<reference evidence="12 13" key="1">
    <citation type="submission" date="2020-03" db="EMBL/GenBank/DDBJ databases">
        <title>The genome sequence of Microvirga sp. c23x22.</title>
        <authorList>
            <person name="Zhang X."/>
        </authorList>
    </citation>
    <scope>NUCLEOTIDE SEQUENCE [LARGE SCALE GENOMIC DNA]</scope>
    <source>
        <strain evidence="13">c23x22</strain>
    </source>
</reference>
<comment type="cofactor">
    <cofactor evidence="1">
        <name>Mg(2+)</name>
        <dbReference type="ChEBI" id="CHEBI:18420"/>
    </cofactor>
</comment>
<evidence type="ECO:0000256" key="2">
    <source>
        <dbReference type="ARBA" id="ARBA00004970"/>
    </source>
</evidence>
<name>A0ABX0V865_9HYPH</name>
<dbReference type="Pfam" id="PF00459">
    <property type="entry name" value="Inositol_P"/>
    <property type="match status" value="1"/>
</dbReference>
<dbReference type="GO" id="GO:0004401">
    <property type="term" value="F:histidinol-phosphatase activity"/>
    <property type="evidence" value="ECO:0007669"/>
    <property type="project" value="UniProtKB-EC"/>
</dbReference>
<dbReference type="EMBL" id="JAATJS010000002">
    <property type="protein sequence ID" value="NIX76043.1"/>
    <property type="molecule type" value="Genomic_DNA"/>
</dbReference>
<evidence type="ECO:0000256" key="11">
    <source>
        <dbReference type="NCBIfam" id="TIGR02067"/>
    </source>
</evidence>
<organism evidence="12 13">
    <name type="scientific">Microvirga terricola</name>
    <dbReference type="NCBI Taxonomy" id="2719797"/>
    <lineage>
        <taxon>Bacteria</taxon>
        <taxon>Pseudomonadati</taxon>
        <taxon>Pseudomonadota</taxon>
        <taxon>Alphaproteobacteria</taxon>
        <taxon>Hyphomicrobiales</taxon>
        <taxon>Methylobacteriaceae</taxon>
        <taxon>Microvirga</taxon>
    </lineage>
</organism>
<proteinExistence type="inferred from homology"/>
<keyword evidence="9" id="KW-0368">Histidine biosynthesis</keyword>